<comment type="caution">
    <text evidence="2">The sequence shown here is derived from an EMBL/GenBank/DDBJ whole genome shotgun (WGS) entry which is preliminary data.</text>
</comment>
<dbReference type="GO" id="GO:0003676">
    <property type="term" value="F:nucleic acid binding"/>
    <property type="evidence" value="ECO:0007669"/>
    <property type="project" value="InterPro"/>
</dbReference>
<dbReference type="Gene3D" id="2.40.50.140">
    <property type="entry name" value="Nucleic acid-binding proteins"/>
    <property type="match status" value="1"/>
</dbReference>
<dbReference type="InterPro" id="IPR050181">
    <property type="entry name" value="Cold_shock_domain"/>
</dbReference>
<dbReference type="RefSeq" id="WP_308210627.1">
    <property type="nucleotide sequence ID" value="NZ_BAABKA010000057.1"/>
</dbReference>
<accession>A0A9X2GKS0</accession>
<keyword evidence="3" id="KW-1185">Reference proteome</keyword>
<reference evidence="2" key="1">
    <citation type="submission" date="2022-06" db="EMBL/GenBank/DDBJ databases">
        <title>Sequencing the genomes of 1000 actinobacteria strains.</title>
        <authorList>
            <person name="Klenk H.-P."/>
        </authorList>
    </citation>
    <scope>NUCLEOTIDE SEQUENCE</scope>
    <source>
        <strain evidence="2">DSM 46694</strain>
    </source>
</reference>
<protein>
    <submittedName>
        <fullName evidence="2">Cold shock CspA family protein</fullName>
    </submittedName>
</protein>
<dbReference type="CDD" id="cd04458">
    <property type="entry name" value="CSP_CDS"/>
    <property type="match status" value="1"/>
</dbReference>
<dbReference type="InterPro" id="IPR012340">
    <property type="entry name" value="NA-bd_OB-fold"/>
</dbReference>
<dbReference type="Proteomes" id="UP001139648">
    <property type="component" value="Unassembled WGS sequence"/>
</dbReference>
<evidence type="ECO:0000313" key="2">
    <source>
        <dbReference type="EMBL" id="MCP2356373.1"/>
    </source>
</evidence>
<sequence length="138" mass="14482">MKFDAARGYGFIAPDNGGEDVFLHVNDMLMPESEVRAGLAVVFEVEEGDRGPKAWRVRPAGGAGATAIVAAAPQPAATAATSQAGEDEPMCDVLDADDYLREVTEILLSEAPSLTGGQIVQIRAGLLQFAKNHGWAEG</sequence>
<dbReference type="AlphaFoldDB" id="A0A9X2GKS0"/>
<dbReference type="InterPro" id="IPR011129">
    <property type="entry name" value="CSD"/>
</dbReference>
<organism evidence="2 3">
    <name type="scientific">Nonomuraea thailandensis</name>
    <dbReference type="NCBI Taxonomy" id="1188745"/>
    <lineage>
        <taxon>Bacteria</taxon>
        <taxon>Bacillati</taxon>
        <taxon>Actinomycetota</taxon>
        <taxon>Actinomycetes</taxon>
        <taxon>Streptosporangiales</taxon>
        <taxon>Streptosporangiaceae</taxon>
        <taxon>Nonomuraea</taxon>
    </lineage>
</organism>
<dbReference type="SMART" id="SM00357">
    <property type="entry name" value="CSP"/>
    <property type="match status" value="1"/>
</dbReference>
<evidence type="ECO:0000313" key="3">
    <source>
        <dbReference type="Proteomes" id="UP001139648"/>
    </source>
</evidence>
<feature type="domain" description="CSD" evidence="1">
    <location>
        <begin position="1"/>
        <end position="59"/>
    </location>
</feature>
<dbReference type="PANTHER" id="PTHR11544">
    <property type="entry name" value="COLD SHOCK DOMAIN CONTAINING PROTEINS"/>
    <property type="match status" value="1"/>
</dbReference>
<dbReference type="SUPFAM" id="SSF50249">
    <property type="entry name" value="Nucleic acid-binding proteins"/>
    <property type="match status" value="1"/>
</dbReference>
<dbReference type="PROSITE" id="PS51857">
    <property type="entry name" value="CSD_2"/>
    <property type="match status" value="1"/>
</dbReference>
<proteinExistence type="predicted"/>
<name>A0A9X2GKS0_9ACTN</name>
<dbReference type="EMBL" id="JAMZEB010000002">
    <property type="protein sequence ID" value="MCP2356373.1"/>
    <property type="molecule type" value="Genomic_DNA"/>
</dbReference>
<dbReference type="Pfam" id="PF00313">
    <property type="entry name" value="CSD"/>
    <property type="match status" value="1"/>
</dbReference>
<dbReference type="InterPro" id="IPR002059">
    <property type="entry name" value="CSP_DNA-bd"/>
</dbReference>
<gene>
    <name evidence="2" type="ORF">HD597_003393</name>
</gene>
<evidence type="ECO:0000259" key="1">
    <source>
        <dbReference type="PROSITE" id="PS51857"/>
    </source>
</evidence>